<organism evidence="2 3">
    <name type="scientific">Rotaria sordida</name>
    <dbReference type="NCBI Taxonomy" id="392033"/>
    <lineage>
        <taxon>Eukaryota</taxon>
        <taxon>Metazoa</taxon>
        <taxon>Spiralia</taxon>
        <taxon>Gnathifera</taxon>
        <taxon>Rotifera</taxon>
        <taxon>Eurotatoria</taxon>
        <taxon>Bdelloidea</taxon>
        <taxon>Philodinida</taxon>
        <taxon>Philodinidae</taxon>
        <taxon>Rotaria</taxon>
    </lineage>
</organism>
<reference evidence="2" key="1">
    <citation type="submission" date="2021-02" db="EMBL/GenBank/DDBJ databases">
        <authorList>
            <person name="Nowell W R."/>
        </authorList>
    </citation>
    <scope>NUCLEOTIDE SEQUENCE</scope>
</reference>
<dbReference type="AlphaFoldDB" id="A0A813TF50"/>
<evidence type="ECO:0000259" key="1">
    <source>
        <dbReference type="Pfam" id="PF13271"/>
    </source>
</evidence>
<name>A0A813TF50_9BILA</name>
<comment type="caution">
    <text evidence="2">The sequence shown here is derived from an EMBL/GenBank/DDBJ whole genome shotgun (WGS) entry which is preliminary data.</text>
</comment>
<sequence>MGYEPVLFESGDIPFKQDLSLDESCYKEIENSHMQILIIGGNYGSPDSKTTDKPKNKDEKMYQFFNSITKIEYKTAIEKGIPVFIFVEKQVLAEYETFKHNRENPSTKYAHVDSINVFKLIDEIFAQKTGNYIKGFEKFEDISSWLKEQWAGIFAEYLKNNRNKIEIKALSSKINELGSITGALKEYTEAIMRKIQPDDYEKLIDEEDKRIEAEKAISFRNESMIMYIIHDGKIKITPTQIYKHFKSADTLEEFVAKLKIKDEISKYK</sequence>
<dbReference type="EMBL" id="CAJNOH010000051">
    <property type="protein sequence ID" value="CAF0813023.1"/>
    <property type="molecule type" value="Genomic_DNA"/>
</dbReference>
<feature type="domain" description="DUF4062" evidence="1">
    <location>
        <begin position="1"/>
        <end position="76"/>
    </location>
</feature>
<dbReference type="InterPro" id="IPR025139">
    <property type="entry name" value="DUF4062"/>
</dbReference>
<evidence type="ECO:0000313" key="2">
    <source>
        <dbReference type="EMBL" id="CAF0813023.1"/>
    </source>
</evidence>
<protein>
    <recommendedName>
        <fullName evidence="1">DUF4062 domain-containing protein</fullName>
    </recommendedName>
</protein>
<evidence type="ECO:0000313" key="3">
    <source>
        <dbReference type="Proteomes" id="UP000663854"/>
    </source>
</evidence>
<accession>A0A813TF50</accession>
<proteinExistence type="predicted"/>
<dbReference type="Proteomes" id="UP000663854">
    <property type="component" value="Unassembled WGS sequence"/>
</dbReference>
<dbReference type="Pfam" id="PF13271">
    <property type="entry name" value="DUF4062"/>
    <property type="match status" value="1"/>
</dbReference>
<gene>
    <name evidence="2" type="ORF">PYM288_LOCUS5190</name>
</gene>